<dbReference type="Gene3D" id="2.40.50.100">
    <property type="match status" value="1"/>
</dbReference>
<evidence type="ECO:0000256" key="6">
    <source>
        <dbReference type="ARBA" id="ARBA00022692"/>
    </source>
</evidence>
<keyword evidence="7 9" id="KW-1133">Transmembrane helix</keyword>
<dbReference type="AlphaFoldDB" id="A0A917FEC2"/>
<evidence type="ECO:0000256" key="1">
    <source>
        <dbReference type="ARBA" id="ARBA00004377"/>
    </source>
</evidence>
<dbReference type="GO" id="GO:0015031">
    <property type="term" value="P:protein transport"/>
    <property type="evidence" value="ECO:0007669"/>
    <property type="project" value="InterPro"/>
</dbReference>
<dbReference type="SUPFAM" id="SSF111369">
    <property type="entry name" value="HlyD-like secretion proteins"/>
    <property type="match status" value="2"/>
</dbReference>
<reference evidence="13" key="2">
    <citation type="submission" date="2020-09" db="EMBL/GenBank/DDBJ databases">
        <authorList>
            <person name="Sun Q."/>
            <person name="Sedlacek I."/>
        </authorList>
    </citation>
    <scope>NUCLEOTIDE SEQUENCE</scope>
    <source>
        <strain evidence="13">CCM 7897</strain>
    </source>
</reference>
<name>A0A917FEC2_9HYPH</name>
<feature type="domain" description="AprE-like long alpha-helical hairpin" evidence="11">
    <location>
        <begin position="101"/>
        <end position="285"/>
    </location>
</feature>
<evidence type="ECO:0000256" key="5">
    <source>
        <dbReference type="ARBA" id="ARBA00022519"/>
    </source>
</evidence>
<evidence type="ECO:0000313" key="14">
    <source>
        <dbReference type="Proteomes" id="UP000606044"/>
    </source>
</evidence>
<keyword evidence="5 9" id="KW-0997">Cell inner membrane</keyword>
<evidence type="ECO:0000256" key="4">
    <source>
        <dbReference type="ARBA" id="ARBA00022475"/>
    </source>
</evidence>
<dbReference type="InterPro" id="IPR050739">
    <property type="entry name" value="MFP"/>
</dbReference>
<dbReference type="Pfam" id="PF25994">
    <property type="entry name" value="HH_AprE"/>
    <property type="match status" value="1"/>
</dbReference>
<dbReference type="RefSeq" id="WP_188580604.1">
    <property type="nucleotide sequence ID" value="NZ_BMCT01000004.1"/>
</dbReference>
<keyword evidence="3 9" id="KW-0813">Transport</keyword>
<comment type="caution">
    <text evidence="13">The sequence shown here is derived from an EMBL/GenBank/DDBJ whole genome shotgun (WGS) entry which is preliminary data.</text>
</comment>
<evidence type="ECO:0000313" key="13">
    <source>
        <dbReference type="EMBL" id="GGF71217.1"/>
    </source>
</evidence>
<evidence type="ECO:0000259" key="11">
    <source>
        <dbReference type="Pfam" id="PF25994"/>
    </source>
</evidence>
<reference evidence="13" key="1">
    <citation type="journal article" date="2014" name="Int. J. Syst. Evol. Microbiol.">
        <title>Complete genome sequence of Corynebacterium casei LMG S-19264T (=DSM 44701T), isolated from a smear-ripened cheese.</title>
        <authorList>
            <consortium name="US DOE Joint Genome Institute (JGI-PGF)"/>
            <person name="Walter F."/>
            <person name="Albersmeier A."/>
            <person name="Kalinowski J."/>
            <person name="Ruckert C."/>
        </authorList>
    </citation>
    <scope>NUCLEOTIDE SEQUENCE</scope>
    <source>
        <strain evidence="13">CCM 7897</strain>
    </source>
</reference>
<dbReference type="PRINTS" id="PR01490">
    <property type="entry name" value="RTXTOXIND"/>
</dbReference>
<evidence type="ECO:0000259" key="12">
    <source>
        <dbReference type="Pfam" id="PF26002"/>
    </source>
</evidence>
<dbReference type="EMBL" id="BMCT01000004">
    <property type="protein sequence ID" value="GGF71217.1"/>
    <property type="molecule type" value="Genomic_DNA"/>
</dbReference>
<keyword evidence="10" id="KW-0175">Coiled coil</keyword>
<dbReference type="InterPro" id="IPR058781">
    <property type="entry name" value="HH_AprE-like"/>
</dbReference>
<sequence length="438" mass="47314">MRAFSHSKAAALKSVSRYDNPFGPARVGLLVVGGFVGAFVAWGVLAPLSGAAVADGSLQAEGRRRTVQHPYGGVVQKLEVREGDRVTEGQVLLTLSDTDPRAKLDVLKAEWSARKAEEARLISERDGGSPDFDPAISGPAGAQAISNEMAIMKARSRQHETSLGMLKQKRAQLSEQIRGTNSQIEGLDRQAALLKDEMDSIRKLLDNGLAPRTRMLTLERDLARTQADKGAKVADLARIQEQIGETELEITRQERTRITEITDQLRTAQSRIAEIQPKLDAASDVLARTRVTAPASGSVVSLAVYTEGGVIQPGAKLLDIVPDGSPLIVEARLHLADVGEVKPGQTADVRLTGFTRAERPQITGQVMTVSADSLQDERSGGGYYSIQVKLNANDVSKAKVRLHSGMPAQVVMETRPRTMADYLVSPLVDEVSGAFRER</sequence>
<dbReference type="GO" id="GO:0005886">
    <property type="term" value="C:plasma membrane"/>
    <property type="evidence" value="ECO:0007669"/>
    <property type="project" value="UniProtKB-SubCell"/>
</dbReference>
<dbReference type="Gene3D" id="2.40.30.170">
    <property type="match status" value="1"/>
</dbReference>
<keyword evidence="6 9" id="KW-0812">Transmembrane</keyword>
<keyword evidence="8 9" id="KW-0472">Membrane</keyword>
<comment type="similarity">
    <text evidence="2 9">Belongs to the membrane fusion protein (MFP) (TC 8.A.1) family.</text>
</comment>
<evidence type="ECO:0000256" key="7">
    <source>
        <dbReference type="ARBA" id="ARBA00022989"/>
    </source>
</evidence>
<accession>A0A917FEC2</accession>
<proteinExistence type="inferred from homology"/>
<dbReference type="NCBIfam" id="TIGR01843">
    <property type="entry name" value="type_I_hlyD"/>
    <property type="match status" value="1"/>
</dbReference>
<evidence type="ECO:0000256" key="2">
    <source>
        <dbReference type="ARBA" id="ARBA00009477"/>
    </source>
</evidence>
<dbReference type="Pfam" id="PF26002">
    <property type="entry name" value="Beta-barrel_AprE"/>
    <property type="match status" value="1"/>
</dbReference>
<protein>
    <recommendedName>
        <fullName evidence="9">Membrane fusion protein (MFP) family protein</fullName>
    </recommendedName>
</protein>
<evidence type="ECO:0000256" key="3">
    <source>
        <dbReference type="ARBA" id="ARBA00022448"/>
    </source>
</evidence>
<feature type="domain" description="AprE-like beta-barrel" evidence="12">
    <location>
        <begin position="327"/>
        <end position="414"/>
    </location>
</feature>
<evidence type="ECO:0000256" key="9">
    <source>
        <dbReference type="RuleBase" id="RU365093"/>
    </source>
</evidence>
<gene>
    <name evidence="13" type="primary">prsE</name>
    <name evidence="13" type="ORF">GCM10007301_33690</name>
</gene>
<dbReference type="Proteomes" id="UP000606044">
    <property type="component" value="Unassembled WGS sequence"/>
</dbReference>
<evidence type="ECO:0000256" key="10">
    <source>
        <dbReference type="SAM" id="Coils"/>
    </source>
</evidence>
<keyword evidence="4 9" id="KW-1003">Cell membrane</keyword>
<dbReference type="InterPro" id="IPR010129">
    <property type="entry name" value="T1SS_HlyD"/>
</dbReference>
<organism evidence="13 14">
    <name type="scientific">Azorhizobium oxalatiphilum</name>
    <dbReference type="NCBI Taxonomy" id="980631"/>
    <lineage>
        <taxon>Bacteria</taxon>
        <taxon>Pseudomonadati</taxon>
        <taxon>Pseudomonadota</taxon>
        <taxon>Alphaproteobacteria</taxon>
        <taxon>Hyphomicrobiales</taxon>
        <taxon>Xanthobacteraceae</taxon>
        <taxon>Azorhizobium</taxon>
    </lineage>
</organism>
<dbReference type="PANTHER" id="PTHR30386:SF17">
    <property type="entry name" value="ALKALINE PROTEASE SECRETION PROTEIN APRE"/>
    <property type="match status" value="1"/>
</dbReference>
<evidence type="ECO:0000256" key="8">
    <source>
        <dbReference type="ARBA" id="ARBA00023136"/>
    </source>
</evidence>
<comment type="subcellular location">
    <subcellularLocation>
        <location evidence="1 9">Cell inner membrane</location>
        <topology evidence="1 9">Single-pass membrane protein</topology>
    </subcellularLocation>
</comment>
<keyword evidence="14" id="KW-1185">Reference proteome</keyword>
<feature type="coiled-coil region" evidence="10">
    <location>
        <begin position="170"/>
        <end position="204"/>
    </location>
</feature>
<feature type="transmembrane region" description="Helical" evidence="9">
    <location>
        <begin position="27"/>
        <end position="45"/>
    </location>
</feature>
<dbReference type="PANTHER" id="PTHR30386">
    <property type="entry name" value="MEMBRANE FUSION SUBUNIT OF EMRAB-TOLC MULTIDRUG EFFLUX PUMP"/>
    <property type="match status" value="1"/>
</dbReference>
<dbReference type="InterPro" id="IPR058982">
    <property type="entry name" value="Beta-barrel_AprE"/>
</dbReference>